<proteinExistence type="predicted"/>
<protein>
    <submittedName>
        <fullName evidence="1">Uncharacterized protein</fullName>
    </submittedName>
</protein>
<evidence type="ECO:0000313" key="2">
    <source>
        <dbReference type="Proteomes" id="UP000186002"/>
    </source>
</evidence>
<dbReference type="Proteomes" id="UP000186002">
    <property type="component" value="Unassembled WGS sequence"/>
</dbReference>
<keyword evidence="2" id="KW-1185">Reference proteome</keyword>
<accession>A0A1M7FG60</accession>
<organism evidence="1 2">
    <name type="scientific">Roseibium suaedae</name>
    <dbReference type="NCBI Taxonomy" id="735517"/>
    <lineage>
        <taxon>Bacteria</taxon>
        <taxon>Pseudomonadati</taxon>
        <taxon>Pseudomonadota</taxon>
        <taxon>Alphaproteobacteria</taxon>
        <taxon>Hyphomicrobiales</taxon>
        <taxon>Stappiaceae</taxon>
        <taxon>Roseibium</taxon>
    </lineage>
</organism>
<sequence>MCSASGPAETAITIGDLKSRDQRLGINCNYCGRFRYMADSSYRPSTVVAGIAGSLTCARCGSDDVETFAVARTEKHGYWPAERS</sequence>
<evidence type="ECO:0000313" key="1">
    <source>
        <dbReference type="EMBL" id="SHM03092.1"/>
    </source>
</evidence>
<name>A0A1M7FG60_9HYPH</name>
<reference evidence="1 2" key="1">
    <citation type="submission" date="2016-11" db="EMBL/GenBank/DDBJ databases">
        <authorList>
            <person name="Jaros S."/>
            <person name="Januszkiewicz K."/>
            <person name="Wedrychowicz H."/>
        </authorList>
    </citation>
    <scope>NUCLEOTIDE SEQUENCE [LARGE SCALE GENOMIC DNA]</scope>
    <source>
        <strain evidence="1 2">DSM 22153</strain>
    </source>
</reference>
<dbReference type="EMBL" id="FRBW01000002">
    <property type="protein sequence ID" value="SHM03092.1"/>
    <property type="molecule type" value="Genomic_DNA"/>
</dbReference>
<gene>
    <name evidence="1" type="ORF">SAMN05444272_1605</name>
</gene>
<dbReference type="AlphaFoldDB" id="A0A1M7FG60"/>